<protein>
    <submittedName>
        <fullName evidence="1">Uncharacterized protein</fullName>
    </submittedName>
</protein>
<name>A0A0E9V8X0_ANGAN</name>
<proteinExistence type="predicted"/>
<evidence type="ECO:0000313" key="1">
    <source>
        <dbReference type="EMBL" id="JAH73895.1"/>
    </source>
</evidence>
<organism evidence="1">
    <name type="scientific">Anguilla anguilla</name>
    <name type="common">European freshwater eel</name>
    <name type="synonym">Muraena anguilla</name>
    <dbReference type="NCBI Taxonomy" id="7936"/>
    <lineage>
        <taxon>Eukaryota</taxon>
        <taxon>Metazoa</taxon>
        <taxon>Chordata</taxon>
        <taxon>Craniata</taxon>
        <taxon>Vertebrata</taxon>
        <taxon>Euteleostomi</taxon>
        <taxon>Actinopterygii</taxon>
        <taxon>Neopterygii</taxon>
        <taxon>Teleostei</taxon>
        <taxon>Anguilliformes</taxon>
        <taxon>Anguillidae</taxon>
        <taxon>Anguilla</taxon>
    </lineage>
</organism>
<sequence length="50" mass="5752">MGLHTSYRCTTMPSQYWRTRPTFVFMQLILPAKTCYSISRSASASFTRAV</sequence>
<dbReference type="EMBL" id="GBXM01034682">
    <property type="protein sequence ID" value="JAH73895.1"/>
    <property type="molecule type" value="Transcribed_RNA"/>
</dbReference>
<accession>A0A0E9V8X0</accession>
<dbReference type="AlphaFoldDB" id="A0A0E9V8X0"/>
<reference evidence="1" key="1">
    <citation type="submission" date="2014-11" db="EMBL/GenBank/DDBJ databases">
        <authorList>
            <person name="Amaro Gonzalez C."/>
        </authorList>
    </citation>
    <scope>NUCLEOTIDE SEQUENCE</scope>
</reference>
<reference evidence="1" key="2">
    <citation type="journal article" date="2015" name="Fish Shellfish Immunol.">
        <title>Early steps in the European eel (Anguilla anguilla)-Vibrio vulnificus interaction in the gills: Role of the RtxA13 toxin.</title>
        <authorList>
            <person name="Callol A."/>
            <person name="Pajuelo D."/>
            <person name="Ebbesson L."/>
            <person name="Teles M."/>
            <person name="MacKenzie S."/>
            <person name="Amaro C."/>
        </authorList>
    </citation>
    <scope>NUCLEOTIDE SEQUENCE</scope>
</reference>